<keyword evidence="3" id="KW-1185">Reference proteome</keyword>
<evidence type="ECO:0000313" key="2">
    <source>
        <dbReference type="EMBL" id="KAJ9608427.1"/>
    </source>
</evidence>
<organism evidence="2 3">
    <name type="scientific">Cladophialophora chaetospira</name>
    <dbReference type="NCBI Taxonomy" id="386627"/>
    <lineage>
        <taxon>Eukaryota</taxon>
        <taxon>Fungi</taxon>
        <taxon>Dikarya</taxon>
        <taxon>Ascomycota</taxon>
        <taxon>Pezizomycotina</taxon>
        <taxon>Eurotiomycetes</taxon>
        <taxon>Chaetothyriomycetidae</taxon>
        <taxon>Chaetothyriales</taxon>
        <taxon>Herpotrichiellaceae</taxon>
        <taxon>Cladophialophora</taxon>
    </lineage>
</organism>
<protein>
    <submittedName>
        <fullName evidence="2">Uncharacterized protein</fullName>
    </submittedName>
</protein>
<accession>A0AA39CHH7</accession>
<reference evidence="2" key="1">
    <citation type="submission" date="2022-10" db="EMBL/GenBank/DDBJ databases">
        <title>Culturing micro-colonial fungi from biological soil crusts in the Mojave desert and describing Neophaeococcomyces mojavensis, and introducing the new genera and species Taxawa tesnikishii.</title>
        <authorList>
            <person name="Kurbessoian T."/>
            <person name="Stajich J.E."/>
        </authorList>
    </citation>
    <scope>NUCLEOTIDE SEQUENCE</scope>
    <source>
        <strain evidence="2">TK_41</strain>
    </source>
</reference>
<evidence type="ECO:0000256" key="1">
    <source>
        <dbReference type="SAM" id="MobiDB-lite"/>
    </source>
</evidence>
<proteinExistence type="predicted"/>
<comment type="caution">
    <text evidence="2">The sequence shown here is derived from an EMBL/GenBank/DDBJ whole genome shotgun (WGS) entry which is preliminary data.</text>
</comment>
<gene>
    <name evidence="2" type="ORF">H2200_007415</name>
</gene>
<feature type="compositionally biased region" description="Low complexity" evidence="1">
    <location>
        <begin position="34"/>
        <end position="57"/>
    </location>
</feature>
<feature type="region of interest" description="Disordered" evidence="1">
    <location>
        <begin position="1"/>
        <end position="61"/>
    </location>
</feature>
<feature type="compositionally biased region" description="Polar residues" evidence="1">
    <location>
        <begin position="1"/>
        <end position="17"/>
    </location>
</feature>
<dbReference type="EMBL" id="JAPDRK010000010">
    <property type="protein sequence ID" value="KAJ9608427.1"/>
    <property type="molecule type" value="Genomic_DNA"/>
</dbReference>
<name>A0AA39CHH7_9EURO</name>
<dbReference type="Proteomes" id="UP001172673">
    <property type="component" value="Unassembled WGS sequence"/>
</dbReference>
<sequence length="168" mass="18597">MAANQKAKSNWSFQIPQSMELHSGRSPTIDRKGSSSSSSSTHSTSPTTPGNSPSNSPRVQLVPYARTASFDISLSETERRLVDDAAFDTLDLSSKDFDFDEIFTYDKPQRKLARGVVEVSSPTRTHRDWSSFSYSHYSAALSARHKVNAKAKPTIGEMYVRNKQSNGC</sequence>
<dbReference type="AlphaFoldDB" id="A0AA39CHH7"/>
<evidence type="ECO:0000313" key="3">
    <source>
        <dbReference type="Proteomes" id="UP001172673"/>
    </source>
</evidence>